<sequence>MLRFKELLIMIDTCQAATLFSQIKRLKYVAISRNVHTYDYARHLISACTCIFRLEGSPEGVEDQGRLTRVVVFPIGMDSDRFLHALRSPQVHEHIEGKNFWNKGDVS</sequence>
<gene>
    <name evidence="1" type="ORF">L2E82_14908</name>
</gene>
<evidence type="ECO:0000313" key="2">
    <source>
        <dbReference type="Proteomes" id="UP001055811"/>
    </source>
</evidence>
<protein>
    <submittedName>
        <fullName evidence="1">Uncharacterized protein</fullName>
    </submittedName>
</protein>
<evidence type="ECO:0000313" key="1">
    <source>
        <dbReference type="EMBL" id="KAI3764891.1"/>
    </source>
</evidence>
<dbReference type="EMBL" id="CM042011">
    <property type="protein sequence ID" value="KAI3764891.1"/>
    <property type="molecule type" value="Genomic_DNA"/>
</dbReference>
<reference evidence="1 2" key="2">
    <citation type="journal article" date="2022" name="Mol. Ecol. Resour.">
        <title>The genomes of chicory, endive, great burdock and yacon provide insights into Asteraceae paleo-polyploidization history and plant inulin production.</title>
        <authorList>
            <person name="Fan W."/>
            <person name="Wang S."/>
            <person name="Wang H."/>
            <person name="Wang A."/>
            <person name="Jiang F."/>
            <person name="Liu H."/>
            <person name="Zhao H."/>
            <person name="Xu D."/>
            <person name="Zhang Y."/>
        </authorList>
    </citation>
    <scope>NUCLEOTIDE SEQUENCE [LARGE SCALE GENOMIC DNA]</scope>
    <source>
        <strain evidence="2">cv. Punajuju</strain>
        <tissue evidence="1">Leaves</tissue>
    </source>
</reference>
<reference evidence="2" key="1">
    <citation type="journal article" date="2022" name="Mol. Ecol. Resour.">
        <title>The genomes of chicory, endive, great burdock and yacon provide insights into Asteraceae palaeo-polyploidization history and plant inulin production.</title>
        <authorList>
            <person name="Fan W."/>
            <person name="Wang S."/>
            <person name="Wang H."/>
            <person name="Wang A."/>
            <person name="Jiang F."/>
            <person name="Liu H."/>
            <person name="Zhao H."/>
            <person name="Xu D."/>
            <person name="Zhang Y."/>
        </authorList>
    </citation>
    <scope>NUCLEOTIDE SEQUENCE [LARGE SCALE GENOMIC DNA]</scope>
    <source>
        <strain evidence="2">cv. Punajuju</strain>
    </source>
</reference>
<keyword evidence="2" id="KW-1185">Reference proteome</keyword>
<organism evidence="1 2">
    <name type="scientific">Cichorium intybus</name>
    <name type="common">Chicory</name>
    <dbReference type="NCBI Taxonomy" id="13427"/>
    <lineage>
        <taxon>Eukaryota</taxon>
        <taxon>Viridiplantae</taxon>
        <taxon>Streptophyta</taxon>
        <taxon>Embryophyta</taxon>
        <taxon>Tracheophyta</taxon>
        <taxon>Spermatophyta</taxon>
        <taxon>Magnoliopsida</taxon>
        <taxon>eudicotyledons</taxon>
        <taxon>Gunneridae</taxon>
        <taxon>Pentapetalae</taxon>
        <taxon>asterids</taxon>
        <taxon>campanulids</taxon>
        <taxon>Asterales</taxon>
        <taxon>Asteraceae</taxon>
        <taxon>Cichorioideae</taxon>
        <taxon>Cichorieae</taxon>
        <taxon>Cichoriinae</taxon>
        <taxon>Cichorium</taxon>
    </lineage>
</organism>
<name>A0ACB9F2H0_CICIN</name>
<comment type="caution">
    <text evidence="1">The sequence shown here is derived from an EMBL/GenBank/DDBJ whole genome shotgun (WGS) entry which is preliminary data.</text>
</comment>
<proteinExistence type="predicted"/>
<dbReference type="Proteomes" id="UP001055811">
    <property type="component" value="Linkage Group LG03"/>
</dbReference>
<accession>A0ACB9F2H0</accession>